<evidence type="ECO:0000256" key="21">
    <source>
        <dbReference type="PIRSR" id="PIRSR600542-1"/>
    </source>
</evidence>
<dbReference type="Gene3D" id="3.30.428.10">
    <property type="entry name" value="HIT-like"/>
    <property type="match status" value="1"/>
</dbReference>
<evidence type="ECO:0000256" key="3">
    <source>
        <dbReference type="ARBA" id="ARBA00010872"/>
    </source>
</evidence>
<keyword evidence="8" id="KW-0645">Protease</keyword>
<comment type="catalytic activity">
    <reaction evidence="19">
        <text>L-asparagine + H2O = L-aspartate + NH4(+)</text>
        <dbReference type="Rhea" id="RHEA:21016"/>
        <dbReference type="ChEBI" id="CHEBI:15377"/>
        <dbReference type="ChEBI" id="CHEBI:28938"/>
        <dbReference type="ChEBI" id="CHEBI:29991"/>
        <dbReference type="ChEBI" id="CHEBI:58048"/>
        <dbReference type="EC" id="3.5.1.1"/>
    </reaction>
</comment>
<dbReference type="InterPro" id="IPR011146">
    <property type="entry name" value="HIT-like"/>
</dbReference>
<evidence type="ECO:0000256" key="12">
    <source>
        <dbReference type="ARBA" id="ARBA00022813"/>
    </source>
</evidence>
<keyword evidence="12" id="KW-0068">Autocatalytic cleavage</keyword>
<evidence type="ECO:0000256" key="13">
    <source>
        <dbReference type="ARBA" id="ARBA00022840"/>
    </source>
</evidence>
<dbReference type="InterPro" id="IPR039551">
    <property type="entry name" value="Cho/carn_acyl_trans"/>
</dbReference>
<dbReference type="GO" id="GO:0016746">
    <property type="term" value="F:acyltransferase activity"/>
    <property type="evidence" value="ECO:0007669"/>
    <property type="project" value="UniProtKB-KW"/>
</dbReference>
<dbReference type="InterPro" id="IPR029055">
    <property type="entry name" value="Ntn_hydrolases_N"/>
</dbReference>
<dbReference type="FunFam" id="3.30.428.10:FF:000056">
    <property type="entry name" value="Si:ch211-256m1.8"/>
    <property type="match status" value="1"/>
</dbReference>
<evidence type="ECO:0000256" key="9">
    <source>
        <dbReference type="ARBA" id="ARBA00022679"/>
    </source>
</evidence>
<keyword evidence="11" id="KW-0378">Hydrolase</keyword>
<evidence type="ECO:0000256" key="10">
    <source>
        <dbReference type="ARBA" id="ARBA00022741"/>
    </source>
</evidence>
<dbReference type="GO" id="GO:0000166">
    <property type="term" value="F:nucleotide binding"/>
    <property type="evidence" value="ECO:0007669"/>
    <property type="project" value="UniProtKB-KW"/>
</dbReference>
<evidence type="ECO:0000256" key="1">
    <source>
        <dbReference type="ARBA" id="ARBA00000306"/>
    </source>
</evidence>
<dbReference type="GO" id="GO:0004067">
    <property type="term" value="F:asparaginase activity"/>
    <property type="evidence" value="ECO:0007669"/>
    <property type="project" value="UniProtKB-EC"/>
</dbReference>
<evidence type="ECO:0000256" key="7">
    <source>
        <dbReference type="ARBA" id="ARBA00022598"/>
    </source>
</evidence>
<dbReference type="Gene3D" id="3.30.930.10">
    <property type="entry name" value="Bira Bifunctional Protein, Domain 2"/>
    <property type="match status" value="1"/>
</dbReference>
<dbReference type="Pfam" id="PF00755">
    <property type="entry name" value="Carn_acyltransf"/>
    <property type="match status" value="1"/>
</dbReference>
<dbReference type="SUPFAM" id="SSF55681">
    <property type="entry name" value="Class II aaRS and biotin synthetases"/>
    <property type="match status" value="1"/>
</dbReference>
<keyword evidence="26" id="KW-1185">Reference proteome</keyword>
<evidence type="ECO:0000256" key="17">
    <source>
        <dbReference type="ARBA" id="ARBA00030414"/>
    </source>
</evidence>
<evidence type="ECO:0000259" key="23">
    <source>
        <dbReference type="PROSITE" id="PS50862"/>
    </source>
</evidence>
<dbReference type="SUPFAM" id="SSF54197">
    <property type="entry name" value="HIT-like"/>
    <property type="match status" value="1"/>
</dbReference>
<dbReference type="GO" id="GO:0006508">
    <property type="term" value="P:proteolysis"/>
    <property type="evidence" value="ECO:0007669"/>
    <property type="project" value="UniProtKB-KW"/>
</dbReference>
<dbReference type="InterPro" id="IPR000542">
    <property type="entry name" value="Carn_acyl_trans"/>
</dbReference>
<dbReference type="Pfam" id="PF01112">
    <property type="entry name" value="Asparaginase_2"/>
    <property type="match status" value="1"/>
</dbReference>
<evidence type="ECO:0000256" key="6">
    <source>
        <dbReference type="ARBA" id="ARBA00022280"/>
    </source>
</evidence>
<accession>A0ABD1KN80</accession>
<evidence type="ECO:0000256" key="8">
    <source>
        <dbReference type="ARBA" id="ARBA00022670"/>
    </source>
</evidence>
<evidence type="ECO:0000256" key="20">
    <source>
        <dbReference type="PIRSR" id="PIRSR600246-1"/>
    </source>
</evidence>
<evidence type="ECO:0000256" key="2">
    <source>
        <dbReference type="ARBA" id="ARBA00005232"/>
    </source>
</evidence>
<dbReference type="SUPFAM" id="SSF52777">
    <property type="entry name" value="CoA-dependent acyltransferases"/>
    <property type="match status" value="2"/>
</dbReference>
<dbReference type="Pfam" id="PF00152">
    <property type="entry name" value="tRNA-synt_2"/>
    <property type="match status" value="1"/>
</dbReference>
<feature type="active site" description="Proton acceptor" evidence="21">
    <location>
        <position position="321"/>
    </location>
</feature>
<evidence type="ECO:0000256" key="19">
    <source>
        <dbReference type="ARBA" id="ARBA00049366"/>
    </source>
</evidence>
<evidence type="ECO:0000256" key="18">
    <source>
        <dbReference type="ARBA" id="ARBA00030667"/>
    </source>
</evidence>
<comment type="catalytic activity">
    <reaction evidence="1">
        <text>Cleavage of a beta-linked Asp residue from the N-terminus of a polypeptide.</text>
        <dbReference type="EC" id="3.4.19.5"/>
    </reaction>
</comment>
<keyword evidence="9" id="KW-0808">Transferase</keyword>
<dbReference type="InterPro" id="IPR006195">
    <property type="entry name" value="aa-tRNA-synth_II"/>
</dbReference>
<dbReference type="Gene3D" id="3.30.559.10">
    <property type="entry name" value="Chloramphenicol acetyltransferase-like domain"/>
    <property type="match status" value="1"/>
</dbReference>
<evidence type="ECO:0000256" key="4">
    <source>
        <dbReference type="ARBA" id="ARBA00012879"/>
    </source>
</evidence>
<evidence type="ECO:0000256" key="22">
    <source>
        <dbReference type="PROSITE-ProRule" id="PRU00464"/>
    </source>
</evidence>
<evidence type="ECO:0000256" key="11">
    <source>
        <dbReference type="ARBA" id="ARBA00022801"/>
    </source>
</evidence>
<dbReference type="PANTHER" id="PTHR10188:SF42">
    <property type="entry name" value="SI:CH211-256M1.8"/>
    <property type="match status" value="1"/>
</dbReference>
<dbReference type="InterPro" id="IPR000246">
    <property type="entry name" value="Peptidase_T2"/>
</dbReference>
<dbReference type="InterPro" id="IPR042231">
    <property type="entry name" value="Cho/carn_acyl_trans_2"/>
</dbReference>
<dbReference type="PROSITE" id="PS50862">
    <property type="entry name" value="AA_TRNA_LIGASE_II"/>
    <property type="match status" value="1"/>
</dbReference>
<dbReference type="InterPro" id="IPR036265">
    <property type="entry name" value="HIT-like_sf"/>
</dbReference>
<dbReference type="Gene3D" id="3.60.20.30">
    <property type="entry name" value="(Glycosyl)asparaginase"/>
    <property type="match status" value="1"/>
</dbReference>
<evidence type="ECO:0000256" key="16">
    <source>
        <dbReference type="ARBA" id="ARBA00029780"/>
    </source>
</evidence>
<dbReference type="EMBL" id="JBHFQA010000003">
    <property type="protein sequence ID" value="KAL2100644.1"/>
    <property type="molecule type" value="Genomic_DNA"/>
</dbReference>
<dbReference type="EC" id="3.5.1.1" evidence="5"/>
<dbReference type="Gene3D" id="3.30.559.70">
    <property type="entry name" value="Choline/Carnitine o-acyltransferase, domain 2"/>
    <property type="match status" value="1"/>
</dbReference>
<keyword evidence="10" id="KW-0547">Nucleotide-binding</keyword>
<keyword evidence="7" id="KW-0436">Ligase</keyword>
<feature type="domain" description="Aminoacyl-transfer RNA synthetases class-II family profile" evidence="23">
    <location>
        <begin position="1363"/>
        <end position="1601"/>
    </location>
</feature>
<dbReference type="FunFam" id="3.60.20.30:FF:000001">
    <property type="entry name" value="Isoaspartyl peptidase/L-asparaginase"/>
    <property type="match status" value="1"/>
</dbReference>
<reference evidence="25 26" key="1">
    <citation type="submission" date="2024-09" db="EMBL/GenBank/DDBJ databases">
        <title>A chromosome-level genome assembly of Gray's grenadier anchovy, Coilia grayii.</title>
        <authorList>
            <person name="Fu Z."/>
        </authorList>
    </citation>
    <scope>NUCLEOTIDE SEQUENCE [LARGE SCALE GENOMIC DNA]</scope>
    <source>
        <strain evidence="25">G4</strain>
        <tissue evidence="25">Muscle</tissue>
    </source>
</reference>
<dbReference type="SUPFAM" id="SSF56235">
    <property type="entry name" value="N-terminal nucleophile aminohydrolases (Ntn hydrolases)"/>
    <property type="match status" value="1"/>
</dbReference>
<dbReference type="PROSITE" id="PS00440">
    <property type="entry name" value="ACYLTRANSF_C_2"/>
    <property type="match status" value="1"/>
</dbReference>
<dbReference type="InterPro" id="IPR004364">
    <property type="entry name" value="Aa-tRNA-synt_II"/>
</dbReference>
<gene>
    <name evidence="25" type="ORF">ACEWY4_002405</name>
</gene>
<comment type="similarity">
    <text evidence="3">Belongs to the Ntn-hydrolase family.</text>
</comment>
<evidence type="ECO:0000256" key="14">
    <source>
        <dbReference type="ARBA" id="ARBA00023315"/>
    </source>
</evidence>
<dbReference type="EC" id="3.4.19.5" evidence="4"/>
<name>A0ABD1KN80_9TELE</name>
<organism evidence="25 26">
    <name type="scientific">Coilia grayii</name>
    <name type="common">Gray's grenadier anchovy</name>
    <dbReference type="NCBI Taxonomy" id="363190"/>
    <lineage>
        <taxon>Eukaryota</taxon>
        <taxon>Metazoa</taxon>
        <taxon>Chordata</taxon>
        <taxon>Craniata</taxon>
        <taxon>Vertebrata</taxon>
        <taxon>Euteleostomi</taxon>
        <taxon>Actinopterygii</taxon>
        <taxon>Neopterygii</taxon>
        <taxon>Teleostei</taxon>
        <taxon>Clupei</taxon>
        <taxon>Clupeiformes</taxon>
        <taxon>Clupeoidei</taxon>
        <taxon>Engraulidae</taxon>
        <taxon>Coilinae</taxon>
        <taxon>Coilia</taxon>
    </lineage>
</organism>
<evidence type="ECO:0000313" key="25">
    <source>
        <dbReference type="EMBL" id="KAL2100644.1"/>
    </source>
</evidence>
<feature type="active site" description="Nucleophile" evidence="20">
    <location>
        <position position="824"/>
    </location>
</feature>
<evidence type="ECO:0000313" key="26">
    <source>
        <dbReference type="Proteomes" id="UP001591681"/>
    </source>
</evidence>
<proteinExistence type="inferred from homology"/>
<keyword evidence="14" id="KW-0012">Acyltransferase</keyword>
<dbReference type="GO" id="GO:0008798">
    <property type="term" value="F:beta-aspartyl-peptidase activity"/>
    <property type="evidence" value="ECO:0007669"/>
    <property type="project" value="UniProtKB-EC"/>
</dbReference>
<comment type="caution">
    <text evidence="25">The sequence shown here is derived from an EMBL/GenBank/DDBJ whole genome shotgun (WGS) entry which is preliminary data.</text>
</comment>
<evidence type="ECO:0000259" key="24">
    <source>
        <dbReference type="PROSITE" id="PS51084"/>
    </source>
</evidence>
<dbReference type="PANTHER" id="PTHR10188">
    <property type="entry name" value="L-ASPARAGINASE"/>
    <property type="match status" value="1"/>
</dbReference>
<protein>
    <recommendedName>
        <fullName evidence="6">Isoaspartyl peptidase/L-asparaginase</fullName>
        <ecNumber evidence="4">3.4.19.5</ecNumber>
        <ecNumber evidence="5">3.5.1.1</ecNumber>
    </recommendedName>
    <alternativeName>
        <fullName evidence="15">Asparaginase-like protein 1</fullName>
    </alternativeName>
    <alternativeName>
        <fullName evidence="18">Beta-aspartyl-peptidase</fullName>
    </alternativeName>
    <alternativeName>
        <fullName evidence="16">Isoaspartyl dipeptidase</fullName>
    </alternativeName>
    <alternativeName>
        <fullName evidence="17">L-asparagine amidohydrolase</fullName>
    </alternativeName>
</protein>
<dbReference type="PROSITE" id="PS51084">
    <property type="entry name" value="HIT_2"/>
    <property type="match status" value="1"/>
</dbReference>
<feature type="domain" description="HIT" evidence="24">
    <location>
        <begin position="1114"/>
        <end position="1220"/>
    </location>
</feature>
<sequence length="1601" mass="176262">MRPHFSFPLINFSVMCPLLHRMALHDYPIPDLDVTLQEAGRVLQLTLSPDLYMQYKNALSQQRELLLVAQRKLSEAGAGRENWVTEQFKSRLLSCGDALPTSTAIPTVLPPSRAWGEETHLERAAALLWAMAKLHSEPWLVEGDAAMERTQQSEVFAASRLPGKKQDQIKLYPDSLHAILTCRAGVFPVQLLHRPSTGGPFTALSLAAIYSQLQHISSLPAADTHHDASAICDLSSLPRRDWHGAREKIRKMGGPTAASLGVMESAILAVSLEDGPAPTDLASTLNAVRLGGRGWRCLRYYDKVVNMVVFKDSTAGLVFEHCTVDGMVAGLVAESVFYLSESQSKNFIHAHTENKSEVLDGLTKPEPLTFQLEGICIPSHLANTTTPETHPILTFEMPSYPDVFTILRSQRGVYDAWVNFALQLSLRQTLGESAAKHIMVTPTHMRHFKHGRCDPTYSLTTRSRQLVSALATCIGPDGNPQYTKELIGLFHLALLEHKGLIKATKNGQGVGPHLAVLRHSMTPNNPLKKFLDPFGCPSVYLTGKDLMEGVECAVGNVYARDQLAVTYLGRKDRVRIVLNGKGSFAAVLDKLHASLQVTLKLVMLLALRYAIAGQMGALECILKERDDLRINGSTEANICKGPNVCGKPPLSLETKPDFRLLIHGGAGEDVSLNQKVVEVLEFALETALGLGAQVLRSGGSSLDAVERSVIALEDCFLFNAGKGAVYNKDGQHELEASIVDGNGSNSGSVACLRTVKNPVKAARKVMDKSVHSLLVGDGAEEFLQGLTENDKPVGAEYFHTDMRRRELDAKLNSIQSPKNNHPQTVGAVALDKWGKLAAATSTGGLVGKCKGRVGDTAVMGAGVYADEKVAVTCSGDGDVFLRQTVAKRVASLYTHKGYTLKQACQTVISENLKGCQAGIIAVDHKGEAVIETNAAVMLIASIVNNTIRAEVFRPAVTFSNIIWETDELVAYLQPDPWTSGATILTRRSLSGPTSIFQLTDSNFVMMLMGARRVAHLLCKRLGVQRCALVVYPHHDQPVQIKVLPLHGLEASWRPHLAAEEEFNSNDPGYCSSRSGPRCEDAELDNVLAKIRAKLPTPNAPSCYDFLGGTSHNNLFSRIVRGDEKQWRVWEDNSHVAFLTPYPNTPGLTVLVPRKPLPSDIFRLQEEDYTALILAARKVAQLLQEAMRARGVALIFEGFEIDYAHAKLIPIAASPCPNATTAPPQFFQTYPGFVTSASGPKASAEELKKVHTQITQNTAPRSWEEPQSHATLALTSQWYRNLFQIQSTLFHSTVEYFNNICHYAYALTPITTDTISSPMGLGSDSEPVFVSMLGQDVYLADSMQFVLEYFLRFQEGLPGAYYVSPSFRGEDPDATHLNQFYHVECELLGDMDAAMTVAEGFVAHMTEQMLKRHSTVIQNTAGTLAHAQDLLKKLEGGKRLPRVTLEEAIPMMTSSDCLEWVQDGQPQFGRKLTRRGEQVLMEKYGGAVWLTEMDHLGVPFYQAYVEGSSRSKAKSADLLLGLGETIGLGERHPSPELVQEALRHHAVPEESYRWYINMRQVLPLHTSGWGMGTERYLCWLLRHDDVRDMHIIPRMKAKKYMP</sequence>
<dbReference type="InterPro" id="IPR023213">
    <property type="entry name" value="CAT-like_dom_sf"/>
</dbReference>
<evidence type="ECO:0000256" key="5">
    <source>
        <dbReference type="ARBA" id="ARBA00012920"/>
    </source>
</evidence>
<comment type="caution">
    <text evidence="22">Lacks conserved residue(s) required for the propagation of feature annotation.</text>
</comment>
<comment type="similarity">
    <text evidence="2">Belongs to the carnitine/choline acetyltransferase family.</text>
</comment>
<keyword evidence="13" id="KW-0067">ATP-binding</keyword>
<dbReference type="CDD" id="cd04701">
    <property type="entry name" value="Asparaginase_2"/>
    <property type="match status" value="1"/>
</dbReference>
<evidence type="ECO:0000256" key="15">
    <source>
        <dbReference type="ARBA" id="ARBA00029701"/>
    </source>
</evidence>
<dbReference type="InterPro" id="IPR045864">
    <property type="entry name" value="aa-tRNA-synth_II/BPL/LPL"/>
</dbReference>
<dbReference type="Proteomes" id="UP001591681">
    <property type="component" value="Unassembled WGS sequence"/>
</dbReference>